<evidence type="ECO:0000313" key="4">
    <source>
        <dbReference type="EMBL" id="RHC30218.1"/>
    </source>
</evidence>
<dbReference type="EMBL" id="QSAF01000021">
    <property type="protein sequence ID" value="RGW32351.1"/>
    <property type="molecule type" value="Genomic_DNA"/>
</dbReference>
<gene>
    <name evidence="4" type="ORF">DW853_07880</name>
    <name evidence="3" type="ORF">DWV77_14400</name>
</gene>
<dbReference type="AlphaFoldDB" id="A0A413ZRP0"/>
<proteinExistence type="predicted"/>
<dbReference type="Proteomes" id="UP000285305">
    <property type="component" value="Unassembled WGS sequence"/>
</dbReference>
<dbReference type="Proteomes" id="UP000285150">
    <property type="component" value="Unassembled WGS sequence"/>
</dbReference>
<feature type="domain" description="Transposase IS110-like N-terminal" evidence="1">
    <location>
        <begin position="5"/>
        <end position="148"/>
    </location>
</feature>
<dbReference type="PANTHER" id="PTHR33055:SF13">
    <property type="entry name" value="TRANSPOSASE"/>
    <property type="match status" value="1"/>
</dbReference>
<feature type="domain" description="Transposase IS116/IS110/IS902 C-terminal" evidence="2">
    <location>
        <begin position="249"/>
        <end position="328"/>
    </location>
</feature>
<dbReference type="Pfam" id="PF02371">
    <property type="entry name" value="Transposase_20"/>
    <property type="match status" value="1"/>
</dbReference>
<dbReference type="InterPro" id="IPR047650">
    <property type="entry name" value="Transpos_IS110"/>
</dbReference>
<protein>
    <submittedName>
        <fullName evidence="4">IS110 family transposase</fullName>
    </submittedName>
</protein>
<dbReference type="EMBL" id="QSHQ01000012">
    <property type="protein sequence ID" value="RHC30218.1"/>
    <property type="molecule type" value="Genomic_DNA"/>
</dbReference>
<comment type="caution">
    <text evidence="4">The sequence shown here is derived from an EMBL/GenBank/DDBJ whole genome shotgun (WGS) entry which is preliminary data.</text>
</comment>
<dbReference type="InterPro" id="IPR003346">
    <property type="entry name" value="Transposase_20"/>
</dbReference>
<dbReference type="InterPro" id="IPR002525">
    <property type="entry name" value="Transp_IS110-like_N"/>
</dbReference>
<accession>A0A413ZRP0</accession>
<evidence type="ECO:0000313" key="6">
    <source>
        <dbReference type="Proteomes" id="UP000285305"/>
    </source>
</evidence>
<reference evidence="5 6" key="1">
    <citation type="submission" date="2018-08" db="EMBL/GenBank/DDBJ databases">
        <title>A genome reference for cultivated species of the human gut microbiota.</title>
        <authorList>
            <person name="Zou Y."/>
            <person name="Xue W."/>
            <person name="Luo G."/>
        </authorList>
    </citation>
    <scope>NUCLEOTIDE SEQUENCE [LARGE SCALE GENOMIC DNA]</scope>
    <source>
        <strain evidence="3 5">AF12-7</strain>
        <strain evidence="4 6">AM36-9BH</strain>
    </source>
</reference>
<name>A0A413ZRP0_BACSE</name>
<dbReference type="RefSeq" id="WP_005654610.1">
    <property type="nucleotide sequence ID" value="NZ_CAXTGL010000115.1"/>
</dbReference>
<dbReference type="Pfam" id="PF01548">
    <property type="entry name" value="DEDD_Tnp_IS110"/>
    <property type="match status" value="1"/>
</dbReference>
<evidence type="ECO:0000259" key="2">
    <source>
        <dbReference type="Pfam" id="PF02371"/>
    </source>
</evidence>
<dbReference type="NCBIfam" id="NF033542">
    <property type="entry name" value="transpos_IS110"/>
    <property type="match status" value="1"/>
</dbReference>
<dbReference type="GO" id="GO:0006313">
    <property type="term" value="P:DNA transposition"/>
    <property type="evidence" value="ECO:0007669"/>
    <property type="project" value="InterPro"/>
</dbReference>
<dbReference type="PANTHER" id="PTHR33055">
    <property type="entry name" value="TRANSPOSASE FOR INSERTION SEQUENCE ELEMENT IS1111A"/>
    <property type="match status" value="1"/>
</dbReference>
<evidence type="ECO:0000313" key="5">
    <source>
        <dbReference type="Proteomes" id="UP000285150"/>
    </source>
</evidence>
<dbReference type="GO" id="GO:0004803">
    <property type="term" value="F:transposase activity"/>
    <property type="evidence" value="ECO:0007669"/>
    <property type="project" value="InterPro"/>
</dbReference>
<evidence type="ECO:0000313" key="3">
    <source>
        <dbReference type="EMBL" id="RGW32351.1"/>
    </source>
</evidence>
<evidence type="ECO:0000259" key="1">
    <source>
        <dbReference type="Pfam" id="PF01548"/>
    </source>
</evidence>
<organism evidence="4 6">
    <name type="scientific">Bacteroides stercoris</name>
    <dbReference type="NCBI Taxonomy" id="46506"/>
    <lineage>
        <taxon>Bacteria</taxon>
        <taxon>Pseudomonadati</taxon>
        <taxon>Bacteroidota</taxon>
        <taxon>Bacteroidia</taxon>
        <taxon>Bacteroidales</taxon>
        <taxon>Bacteroidaceae</taxon>
        <taxon>Bacteroides</taxon>
    </lineage>
</organism>
<dbReference type="GeneID" id="31798890"/>
<sequence>MRIVCGLDVHKDSVFVCILNEKGEKFEAKYGVLTPELEELHQLLLTHEVKEVTMESTSIYWYPIWRILSDIECLKLVNPYFIKQLPGRKSDVRDAAWIAECTMKDLIRGSFVPDEIVQRMRQYNRRIFDLNKEKVYKLTKLDALLQRCNIRISNYVSSTDSKSYKDVVKLLSEGIVNAEKLTEAIHGRTVNRVGKEVITAALTGVVNEVDIDLIRQYREEILMDDKHLKECQEKLTEICRKEFPREFDNLQTIPGVKERSATSILSELGADMKMFITAAALVSWCGLKPRNEESAGKIKSRRITHGNKYIRKTMIECAWGASRTQNCFYSNFSYTQTVVRRKNAMKVKVAIARKMLVVIWHVLSDGVPYNDYKKPEAIAEGNS</sequence>
<dbReference type="GO" id="GO:0003677">
    <property type="term" value="F:DNA binding"/>
    <property type="evidence" value="ECO:0007669"/>
    <property type="project" value="InterPro"/>
</dbReference>